<reference evidence="1 2" key="1">
    <citation type="submission" date="2024-12" db="EMBL/GenBank/DDBJ databases">
        <title>The unique morphological basis and parallel evolutionary history of personate flowers in Penstemon.</title>
        <authorList>
            <person name="Depatie T.H."/>
            <person name="Wessinger C.A."/>
        </authorList>
    </citation>
    <scope>NUCLEOTIDE SEQUENCE [LARGE SCALE GENOMIC DNA]</scope>
    <source>
        <strain evidence="1">WTNN_2</strain>
        <tissue evidence="1">Leaf</tissue>
    </source>
</reference>
<comment type="caution">
    <text evidence="1">The sequence shown here is derived from an EMBL/GenBank/DDBJ whole genome shotgun (WGS) entry which is preliminary data.</text>
</comment>
<dbReference type="AlphaFoldDB" id="A0ABD3SMI4"/>
<evidence type="ECO:0000313" key="1">
    <source>
        <dbReference type="EMBL" id="KAL3825705.1"/>
    </source>
</evidence>
<gene>
    <name evidence="1" type="ORF">ACJIZ3_021734</name>
</gene>
<evidence type="ECO:0000313" key="2">
    <source>
        <dbReference type="Proteomes" id="UP001634393"/>
    </source>
</evidence>
<name>A0ABD3SMI4_9LAMI</name>
<keyword evidence="2" id="KW-1185">Reference proteome</keyword>
<dbReference type="Proteomes" id="UP001634393">
    <property type="component" value="Unassembled WGS sequence"/>
</dbReference>
<sequence>MSCNALMHSPTDTCVLVVN</sequence>
<dbReference type="EMBL" id="JBJXBP010000006">
    <property type="protein sequence ID" value="KAL3825705.1"/>
    <property type="molecule type" value="Genomic_DNA"/>
</dbReference>
<organism evidence="1 2">
    <name type="scientific">Penstemon smallii</name>
    <dbReference type="NCBI Taxonomy" id="265156"/>
    <lineage>
        <taxon>Eukaryota</taxon>
        <taxon>Viridiplantae</taxon>
        <taxon>Streptophyta</taxon>
        <taxon>Embryophyta</taxon>
        <taxon>Tracheophyta</taxon>
        <taxon>Spermatophyta</taxon>
        <taxon>Magnoliopsida</taxon>
        <taxon>eudicotyledons</taxon>
        <taxon>Gunneridae</taxon>
        <taxon>Pentapetalae</taxon>
        <taxon>asterids</taxon>
        <taxon>lamiids</taxon>
        <taxon>Lamiales</taxon>
        <taxon>Plantaginaceae</taxon>
        <taxon>Cheloneae</taxon>
        <taxon>Penstemon</taxon>
    </lineage>
</organism>
<proteinExistence type="predicted"/>
<accession>A0ABD3SMI4</accession>
<protein>
    <submittedName>
        <fullName evidence="1">Uncharacterized protein</fullName>
    </submittedName>
</protein>